<dbReference type="STRING" id="339866.GCA_001418255_02339"/>
<reference evidence="3" key="1">
    <citation type="submission" date="2015-08" db="EMBL/GenBank/DDBJ databases">
        <authorList>
            <person name="Varghese N."/>
        </authorList>
    </citation>
    <scope>NUCLEOTIDE SEQUENCE [LARGE SCALE GENOMIC DNA]</scope>
    <source>
        <strain evidence="3">DSM 18181</strain>
    </source>
</reference>
<gene>
    <name evidence="2" type="ORF">Ga0061069_108111</name>
</gene>
<feature type="transmembrane region" description="Helical" evidence="1">
    <location>
        <begin position="39"/>
        <end position="62"/>
    </location>
</feature>
<proteinExistence type="predicted"/>
<accession>A0A0K6I760</accession>
<sequence>MTEELPYSPLPVTDAAGRSVAQADLTAPDLHYARPMGTWVIVGALFVVVVGLWTLVAAYFSLHA</sequence>
<name>A0A0K6I760_9BURK</name>
<organism evidence="2 3">
    <name type="scientific">Thiomonas bhubaneswarensis</name>
    <dbReference type="NCBI Taxonomy" id="339866"/>
    <lineage>
        <taxon>Bacteria</taxon>
        <taxon>Pseudomonadati</taxon>
        <taxon>Pseudomonadota</taxon>
        <taxon>Betaproteobacteria</taxon>
        <taxon>Burkholderiales</taxon>
        <taxon>Thiomonas</taxon>
    </lineage>
</organism>
<keyword evidence="3" id="KW-1185">Reference proteome</keyword>
<dbReference type="EMBL" id="CYHF01000008">
    <property type="protein sequence ID" value="CUA98974.1"/>
    <property type="molecule type" value="Genomic_DNA"/>
</dbReference>
<keyword evidence="1" id="KW-0472">Membrane</keyword>
<dbReference type="RefSeq" id="WP_055451195.1">
    <property type="nucleotide sequence ID" value="NZ_CYHF01000008.1"/>
</dbReference>
<dbReference type="OrthoDB" id="9155719at2"/>
<evidence type="ECO:0000256" key="1">
    <source>
        <dbReference type="SAM" id="Phobius"/>
    </source>
</evidence>
<protein>
    <submittedName>
        <fullName evidence="2">Uncharacterized protein</fullName>
    </submittedName>
</protein>
<dbReference type="AlphaFoldDB" id="A0A0K6I760"/>
<dbReference type="Proteomes" id="UP000183649">
    <property type="component" value="Unassembled WGS sequence"/>
</dbReference>
<evidence type="ECO:0000313" key="2">
    <source>
        <dbReference type="EMBL" id="CUA98974.1"/>
    </source>
</evidence>
<evidence type="ECO:0000313" key="3">
    <source>
        <dbReference type="Proteomes" id="UP000183649"/>
    </source>
</evidence>
<keyword evidence="1" id="KW-1133">Transmembrane helix</keyword>
<keyword evidence="1" id="KW-0812">Transmembrane</keyword>